<dbReference type="Gene3D" id="2.40.10.370">
    <property type="entry name" value="Protein of unknown function DUF3599"/>
    <property type="match status" value="1"/>
</dbReference>
<sequence length="116" mass="13301">MLNEFFNTDTIVEVKRSIKSKDEDGLTDQDWKVIYTNIKCQLSVGILRATETGIINSSRNTYKILVSNDADIKQNDILLVNKGGIEYKFKAGKPIKYTDFIEHQEIAVEEVERNET</sequence>
<protein>
    <submittedName>
        <fullName evidence="1">Head closure knob</fullName>
    </submittedName>
</protein>
<name>A0A8S5QXX0_9CAUD</name>
<reference evidence="1" key="1">
    <citation type="journal article" date="2021" name="Proc. Natl. Acad. Sci. U.S.A.">
        <title>A Catalog of Tens of Thousands of Viruses from Human Metagenomes Reveals Hidden Associations with Chronic Diseases.</title>
        <authorList>
            <person name="Tisza M.J."/>
            <person name="Buck C.B."/>
        </authorList>
    </citation>
    <scope>NUCLEOTIDE SEQUENCE</scope>
    <source>
        <strain evidence="1">Ctg6Y13</strain>
    </source>
</reference>
<accession>A0A8S5QXX0</accession>
<evidence type="ECO:0000313" key="1">
    <source>
        <dbReference type="EMBL" id="DAE24046.1"/>
    </source>
</evidence>
<dbReference type="InterPro" id="IPR038667">
    <property type="entry name" value="XkdH-like_sf"/>
</dbReference>
<dbReference type="EMBL" id="BK015766">
    <property type="protein sequence ID" value="DAE24046.1"/>
    <property type="molecule type" value="Genomic_DNA"/>
</dbReference>
<proteinExistence type="predicted"/>
<organism evidence="1">
    <name type="scientific">Siphoviridae sp. ctg6Y13</name>
    <dbReference type="NCBI Taxonomy" id="2826419"/>
    <lineage>
        <taxon>Viruses</taxon>
        <taxon>Duplodnaviria</taxon>
        <taxon>Heunggongvirae</taxon>
        <taxon>Uroviricota</taxon>
        <taxon>Caudoviricetes</taxon>
    </lineage>
</organism>